<dbReference type="PANTHER" id="PTHR11493">
    <property type="entry name" value="SULFITE REDUCTASE [NADPH] SUBUNIT BETA-RELATED"/>
    <property type="match status" value="1"/>
</dbReference>
<dbReference type="GO" id="GO:0020037">
    <property type="term" value="F:heme binding"/>
    <property type="evidence" value="ECO:0007669"/>
    <property type="project" value="InterPro"/>
</dbReference>
<evidence type="ECO:0000313" key="8">
    <source>
        <dbReference type="Proteomes" id="UP000054740"/>
    </source>
</evidence>
<evidence type="ECO:0000256" key="4">
    <source>
        <dbReference type="ARBA" id="ARBA00023004"/>
    </source>
</evidence>
<dbReference type="Gene3D" id="3.30.413.10">
    <property type="entry name" value="Sulfite Reductase Hemoprotein, domain 1"/>
    <property type="match status" value="1"/>
</dbReference>
<keyword evidence="3" id="KW-0560">Oxidoreductase</keyword>
<dbReference type="GO" id="GO:0000103">
    <property type="term" value="P:sulfate assimilation"/>
    <property type="evidence" value="ECO:0007669"/>
    <property type="project" value="TreeGrafter"/>
</dbReference>
<proteinExistence type="predicted"/>
<accession>A0A158HSP5</accession>
<evidence type="ECO:0000256" key="5">
    <source>
        <dbReference type="ARBA" id="ARBA00023014"/>
    </source>
</evidence>
<dbReference type="GO" id="GO:0046872">
    <property type="term" value="F:metal ion binding"/>
    <property type="evidence" value="ECO:0007669"/>
    <property type="project" value="UniProtKB-KW"/>
</dbReference>
<dbReference type="GO" id="GO:0050311">
    <property type="term" value="F:sulfite reductase (ferredoxin) activity"/>
    <property type="evidence" value="ECO:0007669"/>
    <property type="project" value="TreeGrafter"/>
</dbReference>
<dbReference type="Proteomes" id="UP000054740">
    <property type="component" value="Unassembled WGS sequence"/>
</dbReference>
<organism evidence="7 8">
    <name type="scientific">Caballeronia cordobensis</name>
    <name type="common">Burkholderia cordobensis</name>
    <dbReference type="NCBI Taxonomy" id="1353886"/>
    <lineage>
        <taxon>Bacteria</taxon>
        <taxon>Pseudomonadati</taxon>
        <taxon>Pseudomonadota</taxon>
        <taxon>Betaproteobacteria</taxon>
        <taxon>Burkholderiales</taxon>
        <taxon>Burkholderiaceae</taxon>
        <taxon>Caballeronia</taxon>
    </lineage>
</organism>
<evidence type="ECO:0000313" key="7">
    <source>
        <dbReference type="EMBL" id="SAL47143.1"/>
    </source>
</evidence>
<dbReference type="SUPFAM" id="SSF56014">
    <property type="entry name" value="Nitrite and sulphite reductase 4Fe-4S domain-like"/>
    <property type="match status" value="1"/>
</dbReference>
<dbReference type="InterPro" id="IPR045854">
    <property type="entry name" value="NO2/SO3_Rdtase_4Fe4S_sf"/>
</dbReference>
<dbReference type="EMBL" id="FCNY02000009">
    <property type="protein sequence ID" value="SAL47143.1"/>
    <property type="molecule type" value="Genomic_DNA"/>
</dbReference>
<gene>
    <name evidence="7" type="ORF">AWB70_03723</name>
</gene>
<evidence type="ECO:0000256" key="3">
    <source>
        <dbReference type="ARBA" id="ARBA00023002"/>
    </source>
</evidence>
<sequence length="151" mass="16045">MIACPGGDFCALANARSLPIAQAVTERYQDLDELDDIGEIDLHISGCINSCGHHHSGHIGVLGVDKDGREWYQITLGGSDGSAASGAPQPGKVIGPSFSAAEVPDAIEAILTTYRDTREHQERFIDTVRRVGLEPFKTSANAARANEEVSA</sequence>
<keyword evidence="5" id="KW-0411">Iron-sulfur</keyword>
<keyword evidence="2" id="KW-0479">Metal-binding</keyword>
<dbReference type="PANTHER" id="PTHR11493:SF47">
    <property type="entry name" value="SULFITE REDUCTASE [NADPH] SUBUNIT BETA"/>
    <property type="match status" value="1"/>
</dbReference>
<dbReference type="AlphaFoldDB" id="A0A158HSP5"/>
<dbReference type="GO" id="GO:0009337">
    <property type="term" value="C:sulfite reductase complex (NADPH)"/>
    <property type="evidence" value="ECO:0007669"/>
    <property type="project" value="TreeGrafter"/>
</dbReference>
<keyword evidence="4" id="KW-0408">Iron</keyword>
<dbReference type="GO" id="GO:0016002">
    <property type="term" value="F:sulfite reductase activity"/>
    <property type="evidence" value="ECO:0007669"/>
    <property type="project" value="TreeGrafter"/>
</dbReference>
<dbReference type="InterPro" id="IPR045169">
    <property type="entry name" value="NO2/SO3_Rdtase_4Fe4S_prot"/>
</dbReference>
<evidence type="ECO:0000256" key="1">
    <source>
        <dbReference type="ARBA" id="ARBA00022485"/>
    </source>
</evidence>
<keyword evidence="1" id="KW-0004">4Fe-4S</keyword>
<dbReference type="GO" id="GO:0051539">
    <property type="term" value="F:4 iron, 4 sulfur cluster binding"/>
    <property type="evidence" value="ECO:0007669"/>
    <property type="project" value="UniProtKB-KW"/>
</dbReference>
<reference evidence="8" key="1">
    <citation type="submission" date="2016-01" db="EMBL/GenBank/DDBJ databases">
        <authorList>
            <person name="Peeters C."/>
        </authorList>
    </citation>
    <scope>NUCLEOTIDE SEQUENCE [LARGE SCALE GENOMIC DNA]</scope>
</reference>
<evidence type="ECO:0000256" key="2">
    <source>
        <dbReference type="ARBA" id="ARBA00022723"/>
    </source>
</evidence>
<name>A0A158HSP5_CABCO</name>
<evidence type="ECO:0000259" key="6">
    <source>
        <dbReference type="Pfam" id="PF01077"/>
    </source>
</evidence>
<protein>
    <submittedName>
        <fullName evidence="7">Nitrite/sulfite reductase hemoprotein beta subunit</fullName>
    </submittedName>
</protein>
<feature type="domain" description="Nitrite/sulphite reductase 4Fe-4S" evidence="6">
    <location>
        <begin position="3"/>
        <end position="140"/>
    </location>
</feature>
<dbReference type="InterPro" id="IPR006067">
    <property type="entry name" value="NO2/SO3_Rdtase_4Fe4S_dom"/>
</dbReference>
<keyword evidence="8" id="KW-1185">Reference proteome</keyword>
<dbReference type="Pfam" id="PF01077">
    <property type="entry name" value="NIR_SIR"/>
    <property type="match status" value="1"/>
</dbReference>